<dbReference type="InterPro" id="IPR001611">
    <property type="entry name" value="Leu-rich_rpt"/>
</dbReference>
<dbReference type="PANTHER" id="PTHR48051">
    <property type="match status" value="1"/>
</dbReference>
<dbReference type="InterPro" id="IPR003591">
    <property type="entry name" value="Leu-rich_rpt_typical-subtyp"/>
</dbReference>
<dbReference type="SMART" id="SM00364">
    <property type="entry name" value="LRR_BAC"/>
    <property type="match status" value="4"/>
</dbReference>
<dbReference type="GO" id="GO:0005737">
    <property type="term" value="C:cytoplasm"/>
    <property type="evidence" value="ECO:0007669"/>
    <property type="project" value="TreeGrafter"/>
</dbReference>
<protein>
    <recommendedName>
        <fullName evidence="3">Disease resistance R13L4/SHOC-2-like LRR domain-containing protein</fullName>
    </recommendedName>
</protein>
<name>A0A3B4B9D2_9GOBI</name>
<feature type="domain" description="Disease resistance R13L4/SHOC-2-like LRR" evidence="3">
    <location>
        <begin position="74"/>
        <end position="169"/>
    </location>
</feature>
<evidence type="ECO:0000256" key="1">
    <source>
        <dbReference type="ARBA" id="ARBA00022614"/>
    </source>
</evidence>
<evidence type="ECO:0000259" key="3">
    <source>
        <dbReference type="Pfam" id="PF23598"/>
    </source>
</evidence>
<dbReference type="PANTHER" id="PTHR48051:SF42">
    <property type="entry name" value="LEUCINE-RICH REPEAT-CONTAINING PROTEIN 18-LIKE"/>
    <property type="match status" value="1"/>
</dbReference>
<dbReference type="SMART" id="SM00369">
    <property type="entry name" value="LRR_TYP"/>
    <property type="match status" value="4"/>
</dbReference>
<dbReference type="SUPFAM" id="SSF52058">
    <property type="entry name" value="L domain-like"/>
    <property type="match status" value="1"/>
</dbReference>
<reference evidence="4" key="1">
    <citation type="submission" date="2025-08" db="UniProtKB">
        <authorList>
            <consortium name="Ensembl"/>
        </authorList>
    </citation>
    <scope>IDENTIFICATION</scope>
</reference>
<keyword evidence="2" id="KW-0677">Repeat</keyword>
<proteinExistence type="predicted"/>
<dbReference type="InterPro" id="IPR055414">
    <property type="entry name" value="LRR_R13L4/SHOC2-like"/>
</dbReference>
<evidence type="ECO:0000256" key="2">
    <source>
        <dbReference type="ARBA" id="ARBA00022737"/>
    </source>
</evidence>
<accession>A0A3B4B9D2</accession>
<dbReference type="InterPro" id="IPR050216">
    <property type="entry name" value="LRR_domain-containing"/>
</dbReference>
<evidence type="ECO:0000313" key="5">
    <source>
        <dbReference type="Proteomes" id="UP000261520"/>
    </source>
</evidence>
<dbReference type="Pfam" id="PF00560">
    <property type="entry name" value="LRR_1"/>
    <property type="match status" value="1"/>
</dbReference>
<sequence>MPKTKGAKGTKVTLKMAKKAIRTTIEGRRRLTLANMGIVVFPKCILKLSNIDELDLSRNQIENIPNNIGDFQSLKVLDVHSNKLKSIPEAMGNLKNLEHLNLSNNFINTLPSTVGSLTHLKVFNVGLNHLDFLPTSMEKLKNLEELGLFDNQFKTLPSFVNDLPSLIKLNLRRNPVWYSQGNGPTKPERGNFYLVHESSLCETCLRKSECIEDQKGVCVSFCNRSDESYVLLCINPTEQLDECSVAYDNTNECL</sequence>
<dbReference type="STRING" id="409849.ENSPMGP00000025151"/>
<dbReference type="Gene3D" id="3.80.10.10">
    <property type="entry name" value="Ribonuclease Inhibitor"/>
    <property type="match status" value="1"/>
</dbReference>
<keyword evidence="5" id="KW-1185">Reference proteome</keyword>
<organism evidence="4 5">
    <name type="scientific">Periophthalmus magnuspinnatus</name>
    <dbReference type="NCBI Taxonomy" id="409849"/>
    <lineage>
        <taxon>Eukaryota</taxon>
        <taxon>Metazoa</taxon>
        <taxon>Chordata</taxon>
        <taxon>Craniata</taxon>
        <taxon>Vertebrata</taxon>
        <taxon>Euteleostomi</taxon>
        <taxon>Actinopterygii</taxon>
        <taxon>Neopterygii</taxon>
        <taxon>Teleostei</taxon>
        <taxon>Neoteleostei</taxon>
        <taxon>Acanthomorphata</taxon>
        <taxon>Gobiaria</taxon>
        <taxon>Gobiiformes</taxon>
        <taxon>Gobioidei</taxon>
        <taxon>Gobiidae</taxon>
        <taxon>Oxudercinae</taxon>
        <taxon>Periophthalmus</taxon>
    </lineage>
</organism>
<evidence type="ECO:0000313" key="4">
    <source>
        <dbReference type="Ensembl" id="ENSPMGP00000025151.1"/>
    </source>
</evidence>
<reference evidence="4" key="2">
    <citation type="submission" date="2025-09" db="UniProtKB">
        <authorList>
            <consortium name="Ensembl"/>
        </authorList>
    </citation>
    <scope>IDENTIFICATION</scope>
</reference>
<dbReference type="Pfam" id="PF23598">
    <property type="entry name" value="LRR_14"/>
    <property type="match status" value="1"/>
</dbReference>
<dbReference type="AlphaFoldDB" id="A0A3B4B9D2"/>
<dbReference type="InterPro" id="IPR032675">
    <property type="entry name" value="LRR_dom_sf"/>
</dbReference>
<dbReference type="PROSITE" id="PS51450">
    <property type="entry name" value="LRR"/>
    <property type="match status" value="3"/>
</dbReference>
<dbReference type="Proteomes" id="UP000261520">
    <property type="component" value="Unplaced"/>
</dbReference>
<dbReference type="Ensembl" id="ENSPMGT00000026791.1">
    <property type="protein sequence ID" value="ENSPMGP00000025151.1"/>
    <property type="gene ID" value="ENSPMGG00000020321.1"/>
</dbReference>
<keyword evidence="1" id="KW-0433">Leucine-rich repeat</keyword>